<reference evidence="1 2" key="1">
    <citation type="submission" date="2017-10" db="EMBL/GenBank/DDBJ databases">
        <title>Frigbacter circumglobatus gen. nov. sp. nov., isolated from sediment cultured in situ.</title>
        <authorList>
            <person name="Zhao Z."/>
        </authorList>
    </citation>
    <scope>NUCLEOTIDE SEQUENCE [LARGE SCALE GENOMIC DNA]</scope>
    <source>
        <strain evidence="1 2">ZYL</strain>
    </source>
</reference>
<evidence type="ECO:0008006" key="3">
    <source>
        <dbReference type="Google" id="ProtNLM"/>
    </source>
</evidence>
<keyword evidence="2" id="KW-1185">Reference proteome</keyword>
<sequence length="114" mass="12616">MDSKDKETTRTCPPPIDLVYENSCPNVDHARERLTQALQECALPVAWREWEVNTPDTPKAYRQYGSPTILIRGKDVSGDEPATSCSSCRVYVTTEGYDTAPSVQQIVKALSPAV</sequence>
<dbReference type="RefSeq" id="WP_099470864.1">
    <property type="nucleotide sequence ID" value="NZ_CAXBMK010000003.1"/>
</dbReference>
<name>A0A2G4YVX8_9PROT</name>
<comment type="caution">
    <text evidence="1">The sequence shown here is derived from an EMBL/GenBank/DDBJ whole genome shotgun (WGS) entry which is preliminary data.</text>
</comment>
<dbReference type="AlphaFoldDB" id="A0A2G4YVX8"/>
<organism evidence="1 2">
    <name type="scientific">Paremcibacter congregatus</name>
    <dbReference type="NCBI Taxonomy" id="2043170"/>
    <lineage>
        <taxon>Bacteria</taxon>
        <taxon>Pseudomonadati</taxon>
        <taxon>Pseudomonadota</taxon>
        <taxon>Alphaproteobacteria</taxon>
        <taxon>Emcibacterales</taxon>
        <taxon>Emcibacteraceae</taxon>
        <taxon>Paremcibacter</taxon>
    </lineage>
</organism>
<accession>A0A2G4YVX8</accession>
<dbReference type="InParanoid" id="A0A2G4YVX8"/>
<evidence type="ECO:0000313" key="1">
    <source>
        <dbReference type="EMBL" id="PHZ86487.1"/>
    </source>
</evidence>
<protein>
    <recommendedName>
        <fullName evidence="3">Alkylmercury lyase</fullName>
    </recommendedName>
</protein>
<evidence type="ECO:0000313" key="2">
    <source>
        <dbReference type="Proteomes" id="UP000229730"/>
    </source>
</evidence>
<dbReference type="Proteomes" id="UP000229730">
    <property type="component" value="Unassembled WGS sequence"/>
</dbReference>
<dbReference type="EMBL" id="PDEM01000007">
    <property type="protein sequence ID" value="PHZ86487.1"/>
    <property type="molecule type" value="Genomic_DNA"/>
</dbReference>
<dbReference type="OrthoDB" id="7185309at2"/>
<gene>
    <name evidence="1" type="ORF">CRD36_00950</name>
</gene>
<proteinExistence type="predicted"/>